<dbReference type="EnsemblMetazoa" id="Aqu2.1.34445_001">
    <property type="protein sequence ID" value="Aqu2.1.34445_001"/>
    <property type="gene ID" value="Aqu2.1.34445"/>
</dbReference>
<evidence type="ECO:0000313" key="3">
    <source>
        <dbReference type="EnsemblMetazoa" id="Aqu2.1.34445_001"/>
    </source>
</evidence>
<dbReference type="OrthoDB" id="10227671at2759"/>
<feature type="coiled-coil region" evidence="1">
    <location>
        <begin position="363"/>
        <end position="473"/>
    </location>
</feature>
<dbReference type="InParanoid" id="A0A1X7V2G3"/>
<reference evidence="3" key="1">
    <citation type="submission" date="2017-05" db="UniProtKB">
        <authorList>
            <consortium name="EnsemblMetazoa"/>
        </authorList>
    </citation>
    <scope>IDENTIFICATION</scope>
</reference>
<name>A0A1X7V2G3_AMPQE</name>
<dbReference type="AlphaFoldDB" id="A0A1X7V2G3"/>
<evidence type="ECO:0008006" key="4">
    <source>
        <dbReference type="Google" id="ProtNLM"/>
    </source>
</evidence>
<dbReference type="PANTHER" id="PTHR24114:SF2">
    <property type="entry name" value="F-BOX DOMAIN-CONTAINING PROTEIN-RELATED"/>
    <property type="match status" value="1"/>
</dbReference>
<evidence type="ECO:0000256" key="1">
    <source>
        <dbReference type="SAM" id="Coils"/>
    </source>
</evidence>
<accession>A0A1X7V2G3</accession>
<proteinExistence type="predicted"/>
<keyword evidence="1" id="KW-0175">Coiled coil</keyword>
<protein>
    <recommendedName>
        <fullName evidence="4">Death domain-containing protein</fullName>
    </recommendedName>
</protein>
<organism evidence="3">
    <name type="scientific">Amphimedon queenslandica</name>
    <name type="common">Sponge</name>
    <dbReference type="NCBI Taxonomy" id="400682"/>
    <lineage>
        <taxon>Eukaryota</taxon>
        <taxon>Metazoa</taxon>
        <taxon>Porifera</taxon>
        <taxon>Demospongiae</taxon>
        <taxon>Heteroscleromorpha</taxon>
        <taxon>Haplosclerida</taxon>
        <taxon>Niphatidae</taxon>
        <taxon>Amphimedon</taxon>
    </lineage>
</organism>
<dbReference type="PANTHER" id="PTHR24114">
    <property type="entry name" value="LEUCINE RICH REPEAT FAMILY PROTEIN"/>
    <property type="match status" value="1"/>
</dbReference>
<evidence type="ECO:0000256" key="2">
    <source>
        <dbReference type="SAM" id="MobiDB-lite"/>
    </source>
</evidence>
<dbReference type="SUPFAM" id="SSF52047">
    <property type="entry name" value="RNI-like"/>
    <property type="match status" value="1"/>
</dbReference>
<dbReference type="SMART" id="SM00368">
    <property type="entry name" value="LRR_RI"/>
    <property type="match status" value="3"/>
</dbReference>
<sequence length="721" mass="82986">MSFPRSFSGFLSSPPFLSELIEQVDVGTKWYLLGTLLHVDNAAHSNYKHLELFVTVLRKFSETARIGDTIFEEYRKHFCYYDDDVKEKDIYLAKQPREKFMSTSSESSSFDDKEIDRHGDHKILFPRNMKKKFEDMRMRFGSTFFQVRRIFARMKNVNIDEVMYLISDMFPDLKPQLSDKKTINDVLNVLQRKCNIINLRPLEVLVFEFNIEDAKPVIKLYKEEAKDFCKSISVSLCLDEKLQAVATPSRLLCETVVFVFNWDPDEYTLQDINDVLDELELLDKCRIQIDKVGTGLSVIVTCYCPAEYTGLLKSIVLEKIDMLQRKGLKEFIVGNLTVWDATQVKNTEVMELLAQVSDLKTALKDRDERIMATETELAKVKEQSEIRLKEIETLQKDLEESRYINAHNEEVINQLKENVSSLNKKVSVLKEKLINSNYSILEEDTEKELASSKEHSETRLQEIEQLKLKLEDNNRLQVPVEETSETIKDESSDDDTSSNEGIVMKPDDKSLTVNLQEDGMVMWSFDGIRLTSPSVDQCKEVICKLKKENWWIILRNSSSDSIQVLIPAVLERRIINELTIYSSLLSRDDVLSFSSQLSTNKSLSILHLTHGSMSDDGVIALAQSLRYNKTLESLFLDHNPGITSACAQSLAELLLTNNTLHGLYLNSTNIDTDGVMILMESLKTNNTLRNLKLSLDKQHKEPCSALPYYEYIKDRLNFVEF</sequence>
<feature type="region of interest" description="Disordered" evidence="2">
    <location>
        <begin position="479"/>
        <end position="505"/>
    </location>
</feature>
<dbReference type="InterPro" id="IPR052394">
    <property type="entry name" value="LRR-containing"/>
</dbReference>
<dbReference type="Gene3D" id="3.80.10.10">
    <property type="entry name" value="Ribonuclease Inhibitor"/>
    <property type="match status" value="2"/>
</dbReference>
<dbReference type="InterPro" id="IPR032675">
    <property type="entry name" value="LRR_dom_sf"/>
</dbReference>